<organism evidence="1">
    <name type="scientific">Brassica oleracea</name>
    <name type="common">Wild cabbage</name>
    <dbReference type="NCBI Taxonomy" id="3712"/>
    <lineage>
        <taxon>Eukaryota</taxon>
        <taxon>Viridiplantae</taxon>
        <taxon>Streptophyta</taxon>
        <taxon>Embryophyta</taxon>
        <taxon>Tracheophyta</taxon>
        <taxon>Spermatophyta</taxon>
        <taxon>Magnoliopsida</taxon>
        <taxon>eudicotyledons</taxon>
        <taxon>Gunneridae</taxon>
        <taxon>Pentapetalae</taxon>
        <taxon>rosids</taxon>
        <taxon>malvids</taxon>
        <taxon>Brassicales</taxon>
        <taxon>Brassicaceae</taxon>
        <taxon>Brassiceae</taxon>
        <taxon>Brassica</taxon>
    </lineage>
</organism>
<dbReference type="AlphaFoldDB" id="A0A3P6AYD0"/>
<reference evidence="1" key="1">
    <citation type="submission" date="2018-11" db="EMBL/GenBank/DDBJ databases">
        <authorList>
            <consortium name="Genoscope - CEA"/>
            <person name="William W."/>
        </authorList>
    </citation>
    <scope>NUCLEOTIDE SEQUENCE</scope>
</reference>
<proteinExistence type="predicted"/>
<accession>A0A3P6AYD0</accession>
<dbReference type="EMBL" id="LR031872">
    <property type="protein sequence ID" value="VDC89058.1"/>
    <property type="molecule type" value="Genomic_DNA"/>
</dbReference>
<name>A0A3P6AYD0_BRAOL</name>
<protein>
    <submittedName>
        <fullName evidence="1">Uncharacterized protein</fullName>
    </submittedName>
</protein>
<sequence length="126" mass="14726">MSFLKFRESHKRGSQRLCSDYYDQDGEIRRSVSHMASKSKSIPHASNHRFQQSIEDRMAILVKRVGEVKGLIHETSLYWNSIDFLAKNDVSRGIFYALPDKSKLEYLERNIEGSNDLDNEYIGFDY</sequence>
<evidence type="ECO:0000313" key="1">
    <source>
        <dbReference type="EMBL" id="VDC89058.1"/>
    </source>
</evidence>
<gene>
    <name evidence="1" type="ORF">BOLC3T14652H</name>
</gene>